<evidence type="ECO:0000313" key="3">
    <source>
        <dbReference type="Proteomes" id="UP000696280"/>
    </source>
</evidence>
<evidence type="ECO:0000259" key="1">
    <source>
        <dbReference type="PROSITE" id="PS51186"/>
    </source>
</evidence>
<gene>
    <name evidence="2" type="ORF">HYFRA_00004856</name>
</gene>
<dbReference type="SUPFAM" id="SSF55729">
    <property type="entry name" value="Acyl-CoA N-acyltransferases (Nat)"/>
    <property type="match status" value="1"/>
</dbReference>
<comment type="caution">
    <text evidence="2">The sequence shown here is derived from an EMBL/GenBank/DDBJ whole genome shotgun (WGS) entry which is preliminary data.</text>
</comment>
<organism evidence="2 3">
    <name type="scientific">Hymenoscyphus fraxineus</name>
    <dbReference type="NCBI Taxonomy" id="746836"/>
    <lineage>
        <taxon>Eukaryota</taxon>
        <taxon>Fungi</taxon>
        <taxon>Dikarya</taxon>
        <taxon>Ascomycota</taxon>
        <taxon>Pezizomycotina</taxon>
        <taxon>Leotiomycetes</taxon>
        <taxon>Helotiales</taxon>
        <taxon>Helotiaceae</taxon>
        <taxon>Hymenoscyphus</taxon>
    </lineage>
</organism>
<evidence type="ECO:0000313" key="2">
    <source>
        <dbReference type="EMBL" id="CAG8949231.1"/>
    </source>
</evidence>
<dbReference type="OrthoDB" id="329272at2759"/>
<dbReference type="InterPro" id="IPR016181">
    <property type="entry name" value="Acyl_CoA_acyltransferase"/>
</dbReference>
<proteinExistence type="predicted"/>
<sequence length="247" mass="27187">MASFTISFQTPPQPHLHTYNRLLPSSAQPASIPPVFLSALAVREKVFVEEQLACPLEHHVDFEDARACHWVAFSSGEAGSGFDEEGRDSAIGRAIGTIRLIPFPHSDLHPEPDSRCDTPIFSDLSPTSAEELFFATTPVRRQDRKTSFHDGVEPYVKLGRWSVVPEWRGKGVGDALIERALSWVSGNAEWAAGCNGDGKWKGLVCVHAQEGAVGAWGRNGFVVDEGMGGWWEAGIRHLGMWRRVLVD</sequence>
<dbReference type="PROSITE" id="PS51186">
    <property type="entry name" value="GNAT"/>
    <property type="match status" value="1"/>
</dbReference>
<dbReference type="CDD" id="cd04301">
    <property type="entry name" value="NAT_SF"/>
    <property type="match status" value="1"/>
</dbReference>
<accession>A0A9N9KLN0</accession>
<name>A0A9N9KLN0_9HELO</name>
<dbReference type="EMBL" id="CAJVRL010000002">
    <property type="protein sequence ID" value="CAG8949231.1"/>
    <property type="molecule type" value="Genomic_DNA"/>
</dbReference>
<feature type="domain" description="N-acetyltransferase" evidence="1">
    <location>
        <begin position="98"/>
        <end position="245"/>
    </location>
</feature>
<dbReference type="GO" id="GO:0016747">
    <property type="term" value="F:acyltransferase activity, transferring groups other than amino-acyl groups"/>
    <property type="evidence" value="ECO:0007669"/>
    <property type="project" value="InterPro"/>
</dbReference>
<dbReference type="InterPro" id="IPR000182">
    <property type="entry name" value="GNAT_dom"/>
</dbReference>
<reference evidence="2" key="1">
    <citation type="submission" date="2021-07" db="EMBL/GenBank/DDBJ databases">
        <authorList>
            <person name="Durling M."/>
        </authorList>
    </citation>
    <scope>NUCLEOTIDE SEQUENCE</scope>
</reference>
<keyword evidence="3" id="KW-1185">Reference proteome</keyword>
<protein>
    <recommendedName>
        <fullName evidence="1">N-acetyltransferase domain-containing protein</fullName>
    </recommendedName>
</protein>
<dbReference type="AlphaFoldDB" id="A0A9N9KLN0"/>
<dbReference type="Proteomes" id="UP000696280">
    <property type="component" value="Unassembled WGS sequence"/>
</dbReference>
<dbReference type="Gene3D" id="3.40.630.30">
    <property type="match status" value="1"/>
</dbReference>